<dbReference type="GO" id="GO:0045892">
    <property type="term" value="P:negative regulation of DNA-templated transcription"/>
    <property type="evidence" value="ECO:0007669"/>
    <property type="project" value="UniProtKB-ARBA"/>
</dbReference>
<keyword evidence="2" id="KW-1185">Reference proteome</keyword>
<dbReference type="PANTHER" id="PTHR33677:SF3">
    <property type="entry name" value="COPPER-SENSING TRANSCRIPTIONAL REPRESSOR RICR"/>
    <property type="match status" value="1"/>
</dbReference>
<sequence length="99" mass="11335">MEEMEHCHNTYSYEDKKDDLLKRLSRIEGQIKGIQNMIKDDKYCVDVLIQVAAAKSALEKVGAILLRSHAMGCVKNALNTDKQDEMMDELVDTVLKFMK</sequence>
<comment type="caution">
    <text evidence="1">The sequence shown here is derived from an EMBL/GenBank/DDBJ whole genome shotgun (WGS) entry which is preliminary data.</text>
</comment>
<name>A0A5D8QG77_9THEO</name>
<dbReference type="PANTHER" id="PTHR33677">
    <property type="entry name" value="TRANSCRIPTIONAL REPRESSOR FRMR-RELATED"/>
    <property type="match status" value="1"/>
</dbReference>
<dbReference type="Pfam" id="PF02583">
    <property type="entry name" value="Trns_repr_metal"/>
    <property type="match status" value="1"/>
</dbReference>
<organism evidence="1 2">
    <name type="scientific">Calorimonas adulescens</name>
    <dbReference type="NCBI Taxonomy" id="2606906"/>
    <lineage>
        <taxon>Bacteria</taxon>
        <taxon>Bacillati</taxon>
        <taxon>Bacillota</taxon>
        <taxon>Clostridia</taxon>
        <taxon>Thermoanaerobacterales</taxon>
        <taxon>Thermoanaerobacteraceae</taxon>
        <taxon>Calorimonas</taxon>
    </lineage>
</organism>
<proteinExistence type="predicted"/>
<dbReference type="InterPro" id="IPR003735">
    <property type="entry name" value="Metal_Tscrpt_repr"/>
</dbReference>
<dbReference type="AlphaFoldDB" id="A0A5D8QG77"/>
<reference evidence="1 2" key="1">
    <citation type="submission" date="2019-08" db="EMBL/GenBank/DDBJ databases">
        <title>Calorimonas adulescens gen. nov., sp. nov., an anaerobic thermophilic bacterium from Sakhalin hot spring.</title>
        <authorList>
            <person name="Khomyakova M.A."/>
            <person name="Merkel A.Y."/>
            <person name="Novikov A."/>
            <person name="Bonch-Osmolovskaya E.A."/>
            <person name="Slobodkin A.I."/>
        </authorList>
    </citation>
    <scope>NUCLEOTIDE SEQUENCE [LARGE SCALE GENOMIC DNA]</scope>
    <source>
        <strain evidence="1 2">A05MB</strain>
    </source>
</reference>
<evidence type="ECO:0000313" key="2">
    <source>
        <dbReference type="Proteomes" id="UP000322976"/>
    </source>
</evidence>
<dbReference type="CDD" id="cd10148">
    <property type="entry name" value="CsoR-like_DUF156"/>
    <property type="match status" value="1"/>
</dbReference>
<dbReference type="Gene3D" id="1.20.58.1000">
    <property type="entry name" value="Metal-sensitive repressor, helix protomer"/>
    <property type="match status" value="1"/>
</dbReference>
<evidence type="ECO:0000313" key="1">
    <source>
        <dbReference type="EMBL" id="TZE83501.1"/>
    </source>
</evidence>
<gene>
    <name evidence="1" type="ORF">FWJ32_01040</name>
</gene>
<dbReference type="InterPro" id="IPR038390">
    <property type="entry name" value="Metal_Tscrpt_repr_sf"/>
</dbReference>
<dbReference type="GO" id="GO:0003677">
    <property type="term" value="F:DNA binding"/>
    <property type="evidence" value="ECO:0007669"/>
    <property type="project" value="InterPro"/>
</dbReference>
<dbReference type="GO" id="GO:0046872">
    <property type="term" value="F:metal ion binding"/>
    <property type="evidence" value="ECO:0007669"/>
    <property type="project" value="InterPro"/>
</dbReference>
<dbReference type="Proteomes" id="UP000322976">
    <property type="component" value="Unassembled WGS sequence"/>
</dbReference>
<accession>A0A5D8QG77</accession>
<protein>
    <submittedName>
        <fullName evidence="1">Metal-sensitive transcriptional regulator</fullName>
    </submittedName>
</protein>
<dbReference type="EMBL" id="VTPS01000001">
    <property type="protein sequence ID" value="TZE83501.1"/>
    <property type="molecule type" value="Genomic_DNA"/>
</dbReference>